<accession>A0A9E7G8J2</accession>
<dbReference type="Proteomes" id="UP001055439">
    <property type="component" value="Chromosome 6"/>
</dbReference>
<keyword evidence="3" id="KW-1185">Reference proteome</keyword>
<dbReference type="AlphaFoldDB" id="A0A9E7G8J2"/>
<evidence type="ECO:0000313" key="2">
    <source>
        <dbReference type="EMBL" id="URE08593.1"/>
    </source>
</evidence>
<gene>
    <name evidence="2" type="ORF">MUK42_22272</name>
</gene>
<evidence type="ECO:0000313" key="3">
    <source>
        <dbReference type="Proteomes" id="UP001055439"/>
    </source>
</evidence>
<evidence type="ECO:0000256" key="1">
    <source>
        <dbReference type="SAM" id="MobiDB-lite"/>
    </source>
</evidence>
<protein>
    <submittedName>
        <fullName evidence="2">Uncharacterized protein</fullName>
    </submittedName>
</protein>
<feature type="region of interest" description="Disordered" evidence="1">
    <location>
        <begin position="71"/>
        <end position="137"/>
    </location>
</feature>
<reference evidence="2" key="1">
    <citation type="submission" date="2022-05" db="EMBL/GenBank/DDBJ databases">
        <title>The Musa troglodytarum L. genome provides insights into the mechanism of non-climacteric behaviour and enrichment of carotenoids.</title>
        <authorList>
            <person name="Wang J."/>
        </authorList>
    </citation>
    <scope>NUCLEOTIDE SEQUENCE</scope>
    <source>
        <tissue evidence="2">Leaf</tissue>
    </source>
</reference>
<name>A0A9E7G8J2_9LILI</name>
<dbReference type="EMBL" id="CP097508">
    <property type="protein sequence ID" value="URE08593.1"/>
    <property type="molecule type" value="Genomic_DNA"/>
</dbReference>
<proteinExistence type="predicted"/>
<sequence>MSVGDARCVALAGMNRPLKEGVGRSRRREEGSAWTYTLNSRSWPRKNRSQRGANERSELVRNINAILGGVAVRRRIPPPPPPPPPEEARVVRRKSARSSISSRSGMLGNVFGGRIRGAKTKSTGTETSRRNEITNGDEEIIVRSRSCSKFRHGTLIPESKGKEQRSNL</sequence>
<organism evidence="2 3">
    <name type="scientific">Musa troglodytarum</name>
    <name type="common">fe'i banana</name>
    <dbReference type="NCBI Taxonomy" id="320322"/>
    <lineage>
        <taxon>Eukaryota</taxon>
        <taxon>Viridiplantae</taxon>
        <taxon>Streptophyta</taxon>
        <taxon>Embryophyta</taxon>
        <taxon>Tracheophyta</taxon>
        <taxon>Spermatophyta</taxon>
        <taxon>Magnoliopsida</taxon>
        <taxon>Liliopsida</taxon>
        <taxon>Zingiberales</taxon>
        <taxon>Musaceae</taxon>
        <taxon>Musa</taxon>
    </lineage>
</organism>